<accession>A0A917DX75</accession>
<dbReference type="PANTHER" id="PTHR32552">
    <property type="entry name" value="FERRICHROME IRON RECEPTOR-RELATED"/>
    <property type="match status" value="1"/>
</dbReference>
<evidence type="ECO:0000256" key="2">
    <source>
        <dbReference type="ARBA" id="ARBA00009810"/>
    </source>
</evidence>
<feature type="signal peptide" evidence="14">
    <location>
        <begin position="1"/>
        <end position="39"/>
    </location>
</feature>
<comment type="subcellular location">
    <subcellularLocation>
        <location evidence="1 12">Cell outer membrane</location>
        <topology evidence="1 12">Multi-pass membrane protein</topology>
    </subcellularLocation>
</comment>
<dbReference type="GO" id="GO:0009279">
    <property type="term" value="C:cell outer membrane"/>
    <property type="evidence" value="ECO:0007669"/>
    <property type="project" value="UniProtKB-SubCell"/>
</dbReference>
<evidence type="ECO:0000256" key="6">
    <source>
        <dbReference type="ARBA" id="ARBA00022729"/>
    </source>
</evidence>
<evidence type="ECO:0000256" key="12">
    <source>
        <dbReference type="PROSITE-ProRule" id="PRU01360"/>
    </source>
</evidence>
<keyword evidence="3 12" id="KW-0813">Transport</keyword>
<dbReference type="GO" id="GO:0015891">
    <property type="term" value="P:siderophore transport"/>
    <property type="evidence" value="ECO:0007669"/>
    <property type="project" value="UniProtKB-ARBA"/>
</dbReference>
<dbReference type="InterPro" id="IPR036942">
    <property type="entry name" value="Beta-barrel_TonB_sf"/>
</dbReference>
<proteinExistence type="inferred from homology"/>
<evidence type="ECO:0000256" key="5">
    <source>
        <dbReference type="ARBA" id="ARBA00022692"/>
    </source>
</evidence>
<comment type="similarity">
    <text evidence="2 12 13">Belongs to the TonB-dependent receptor family.</text>
</comment>
<reference evidence="17" key="2">
    <citation type="submission" date="2020-09" db="EMBL/GenBank/DDBJ databases">
        <authorList>
            <person name="Sun Q."/>
            <person name="Zhou Y."/>
        </authorList>
    </citation>
    <scope>NUCLEOTIDE SEQUENCE</scope>
    <source>
        <strain evidence="17">CGMCC 1.15360</strain>
    </source>
</reference>
<keyword evidence="11 12" id="KW-0998">Cell outer membrane</keyword>
<gene>
    <name evidence="17" type="primary">bfrE</name>
    <name evidence="17" type="ORF">GCM10010990_30710</name>
</gene>
<reference evidence="17" key="1">
    <citation type="journal article" date="2014" name="Int. J. Syst. Evol. Microbiol.">
        <title>Complete genome sequence of Corynebacterium casei LMG S-19264T (=DSM 44701T), isolated from a smear-ripened cheese.</title>
        <authorList>
            <consortium name="US DOE Joint Genome Institute (JGI-PGF)"/>
            <person name="Walter F."/>
            <person name="Albersmeier A."/>
            <person name="Kalinowski J."/>
            <person name="Ruckert C."/>
        </authorList>
    </citation>
    <scope>NUCLEOTIDE SEQUENCE</scope>
    <source>
        <strain evidence="17">CGMCC 1.15360</strain>
    </source>
</reference>
<dbReference type="InterPro" id="IPR012910">
    <property type="entry name" value="Plug_dom"/>
</dbReference>
<keyword evidence="6 14" id="KW-0732">Signal</keyword>
<evidence type="ECO:0000256" key="13">
    <source>
        <dbReference type="RuleBase" id="RU003357"/>
    </source>
</evidence>
<dbReference type="PROSITE" id="PS52016">
    <property type="entry name" value="TONB_DEPENDENT_REC_3"/>
    <property type="match status" value="1"/>
</dbReference>
<dbReference type="PANTHER" id="PTHR32552:SF83">
    <property type="entry name" value="BLR3904 PROTEIN"/>
    <property type="match status" value="1"/>
</dbReference>
<name>A0A917DX75_9SPHN</name>
<dbReference type="InterPro" id="IPR000531">
    <property type="entry name" value="Beta-barrel_TonB"/>
</dbReference>
<evidence type="ECO:0000256" key="4">
    <source>
        <dbReference type="ARBA" id="ARBA00022452"/>
    </source>
</evidence>
<dbReference type="RefSeq" id="WP_066768428.1">
    <property type="nucleotide sequence ID" value="NZ_BMIP01000007.1"/>
</dbReference>
<evidence type="ECO:0000256" key="10">
    <source>
        <dbReference type="ARBA" id="ARBA00023170"/>
    </source>
</evidence>
<dbReference type="Gene3D" id="2.170.130.10">
    <property type="entry name" value="TonB-dependent receptor, plug domain"/>
    <property type="match status" value="1"/>
</dbReference>
<keyword evidence="10" id="KW-0675">Receptor</keyword>
<evidence type="ECO:0000256" key="1">
    <source>
        <dbReference type="ARBA" id="ARBA00004571"/>
    </source>
</evidence>
<dbReference type="SUPFAM" id="SSF56935">
    <property type="entry name" value="Porins"/>
    <property type="match status" value="1"/>
</dbReference>
<evidence type="ECO:0000256" key="11">
    <source>
        <dbReference type="ARBA" id="ARBA00023237"/>
    </source>
</evidence>
<dbReference type="OrthoDB" id="9760333at2"/>
<evidence type="ECO:0000256" key="14">
    <source>
        <dbReference type="SAM" id="SignalP"/>
    </source>
</evidence>
<dbReference type="InterPro" id="IPR039426">
    <property type="entry name" value="TonB-dep_rcpt-like"/>
</dbReference>
<evidence type="ECO:0000256" key="3">
    <source>
        <dbReference type="ARBA" id="ARBA00022448"/>
    </source>
</evidence>
<feature type="domain" description="TonB-dependent receptor plug" evidence="16">
    <location>
        <begin position="86"/>
        <end position="185"/>
    </location>
</feature>
<keyword evidence="8 13" id="KW-0798">TonB box</keyword>
<evidence type="ECO:0000259" key="16">
    <source>
        <dbReference type="Pfam" id="PF07715"/>
    </source>
</evidence>
<evidence type="ECO:0000313" key="18">
    <source>
        <dbReference type="Proteomes" id="UP000612349"/>
    </source>
</evidence>
<dbReference type="Gene3D" id="2.40.170.20">
    <property type="entry name" value="TonB-dependent receptor, beta-barrel domain"/>
    <property type="match status" value="1"/>
</dbReference>
<dbReference type="InterPro" id="IPR037066">
    <property type="entry name" value="Plug_dom_sf"/>
</dbReference>
<dbReference type="Pfam" id="PF07715">
    <property type="entry name" value="Plug"/>
    <property type="match status" value="1"/>
</dbReference>
<keyword evidence="4 12" id="KW-1134">Transmembrane beta strand</keyword>
<dbReference type="AlphaFoldDB" id="A0A917DX75"/>
<feature type="chain" id="PRO_5037712812" evidence="14">
    <location>
        <begin position="40"/>
        <end position="790"/>
    </location>
</feature>
<dbReference type="FunFam" id="2.170.130.10:FF:000001">
    <property type="entry name" value="Catecholate siderophore TonB-dependent receptor"/>
    <property type="match status" value="1"/>
</dbReference>
<comment type="caution">
    <text evidence="17">The sequence shown here is derived from an EMBL/GenBank/DDBJ whole genome shotgun (WGS) entry which is preliminary data.</text>
</comment>
<keyword evidence="9 12" id="KW-0472">Membrane</keyword>
<evidence type="ECO:0000256" key="7">
    <source>
        <dbReference type="ARBA" id="ARBA00023065"/>
    </source>
</evidence>
<dbReference type="Proteomes" id="UP000612349">
    <property type="component" value="Unassembled WGS sequence"/>
</dbReference>
<evidence type="ECO:0000256" key="8">
    <source>
        <dbReference type="ARBA" id="ARBA00023077"/>
    </source>
</evidence>
<dbReference type="GO" id="GO:0015344">
    <property type="term" value="F:siderophore uptake transmembrane transporter activity"/>
    <property type="evidence" value="ECO:0007669"/>
    <property type="project" value="TreeGrafter"/>
</dbReference>
<evidence type="ECO:0000313" key="17">
    <source>
        <dbReference type="EMBL" id="GGD78684.1"/>
    </source>
</evidence>
<dbReference type="EMBL" id="BMIP01000007">
    <property type="protein sequence ID" value="GGD78684.1"/>
    <property type="molecule type" value="Genomic_DNA"/>
</dbReference>
<sequence>MRDHNKGVIRPMSLRAARTGTAAAAIGLSAALFATGAQAQDAGDEEEVVLDTLTIEDATADVNPNAQPGVPYKARTSGDVRRVKPLSETPQTIQVLTEQQLDEQGATDMRDVLDNVPGVTVGTGENGNAFGDRYIIRGHEARSDVFVDGLRDPGMTTRETFAIDQIEITKGPSSSFAGRGSTGGAVNSITKKASTDYQFTRIDAGIGTDDYYRVTADANLPLTDTLAVRANLLYGYQEVPNRNYSDRERYGAALSAAFKPSDVIEVVLDYYHLTANDTPDLGGYVPRPTGTAGDVTSYGPWDDVPNYTQSSDFLDSDVDTVTGRIYITPFDGFKIVNSTRYGETSNGYVLTGLRGGAVNTEDGTYDPVTLSTHQGNQEVEYFVNQFNLIGEVSTGSLLHNIIVGSEYSNLQVANGTYDLTTNGTANCQVTGRGGTLQDAFCITDENRDVLYSDSEIHDLLQRSVADGVVDSAWQVETLSFYAMDTIDITQWLSIHGGVRMDAFSYSNDVIGRGADVPTNYSYSDTLWNGHAGVGLKPLEEVYVYFNYGTAKNINGGESDLGGNCGYGGICVDDGTDIGDGSPESSESFELGVKADLFDDRLLLTAAAFQITKGDVFESAGDGYSAGGSLNTGENRVRGLEFGLVGNITPKLLAQAALTLMDSEITKSNDADKIGRRLSNFANTQFSGQIRYQMTDAIAFGGTATYKGAMYTGQPDDAASYDDTLGVYAYRVPDYWTFDAFISADLTRNLGARINITNVTDEDYYLAGYRSGHFLYKGDERRATLTLTAKF</sequence>
<organism evidence="17 18">
    <name type="scientific">Croceicoccus mobilis</name>
    <dbReference type="NCBI Taxonomy" id="1703339"/>
    <lineage>
        <taxon>Bacteria</taxon>
        <taxon>Pseudomonadati</taxon>
        <taxon>Pseudomonadota</taxon>
        <taxon>Alphaproteobacteria</taxon>
        <taxon>Sphingomonadales</taxon>
        <taxon>Erythrobacteraceae</taxon>
        <taxon>Croceicoccus</taxon>
    </lineage>
</organism>
<protein>
    <submittedName>
        <fullName evidence="17">Ligand-gated channel</fullName>
    </submittedName>
</protein>
<dbReference type="Pfam" id="PF00593">
    <property type="entry name" value="TonB_dep_Rec_b-barrel"/>
    <property type="match status" value="1"/>
</dbReference>
<evidence type="ECO:0000259" key="15">
    <source>
        <dbReference type="Pfam" id="PF00593"/>
    </source>
</evidence>
<feature type="domain" description="TonB-dependent receptor-like beta-barrel" evidence="15">
    <location>
        <begin position="278"/>
        <end position="758"/>
    </location>
</feature>
<dbReference type="CDD" id="cd01347">
    <property type="entry name" value="ligand_gated_channel"/>
    <property type="match status" value="1"/>
</dbReference>
<keyword evidence="18" id="KW-1185">Reference proteome</keyword>
<keyword evidence="7" id="KW-0406">Ion transport</keyword>
<keyword evidence="5 12" id="KW-0812">Transmembrane</keyword>
<evidence type="ECO:0000256" key="9">
    <source>
        <dbReference type="ARBA" id="ARBA00023136"/>
    </source>
</evidence>